<organism evidence="2 3">
    <name type="scientific">Mycena metata</name>
    <dbReference type="NCBI Taxonomy" id="1033252"/>
    <lineage>
        <taxon>Eukaryota</taxon>
        <taxon>Fungi</taxon>
        <taxon>Dikarya</taxon>
        <taxon>Basidiomycota</taxon>
        <taxon>Agaricomycotina</taxon>
        <taxon>Agaricomycetes</taxon>
        <taxon>Agaricomycetidae</taxon>
        <taxon>Agaricales</taxon>
        <taxon>Marasmiineae</taxon>
        <taxon>Mycenaceae</taxon>
        <taxon>Mycena</taxon>
    </lineage>
</organism>
<accession>A0AAD7J516</accession>
<proteinExistence type="predicted"/>
<evidence type="ECO:0000313" key="2">
    <source>
        <dbReference type="EMBL" id="KAJ7755222.1"/>
    </source>
</evidence>
<evidence type="ECO:0000313" key="3">
    <source>
        <dbReference type="Proteomes" id="UP001215598"/>
    </source>
</evidence>
<name>A0AAD7J516_9AGAR</name>
<dbReference type="EMBL" id="JARKIB010000050">
    <property type="protein sequence ID" value="KAJ7755222.1"/>
    <property type="molecule type" value="Genomic_DNA"/>
</dbReference>
<dbReference type="Proteomes" id="UP001215598">
    <property type="component" value="Unassembled WGS sequence"/>
</dbReference>
<evidence type="ECO:0008006" key="4">
    <source>
        <dbReference type="Google" id="ProtNLM"/>
    </source>
</evidence>
<comment type="caution">
    <text evidence="2">The sequence shown here is derived from an EMBL/GenBank/DDBJ whole genome shotgun (WGS) entry which is preliminary data.</text>
</comment>
<reference evidence="2" key="1">
    <citation type="submission" date="2023-03" db="EMBL/GenBank/DDBJ databases">
        <title>Massive genome expansion in bonnet fungi (Mycena s.s.) driven by repeated elements and novel gene families across ecological guilds.</title>
        <authorList>
            <consortium name="Lawrence Berkeley National Laboratory"/>
            <person name="Harder C.B."/>
            <person name="Miyauchi S."/>
            <person name="Viragh M."/>
            <person name="Kuo A."/>
            <person name="Thoen E."/>
            <person name="Andreopoulos B."/>
            <person name="Lu D."/>
            <person name="Skrede I."/>
            <person name="Drula E."/>
            <person name="Henrissat B."/>
            <person name="Morin E."/>
            <person name="Kohler A."/>
            <person name="Barry K."/>
            <person name="LaButti K."/>
            <person name="Morin E."/>
            <person name="Salamov A."/>
            <person name="Lipzen A."/>
            <person name="Mereny Z."/>
            <person name="Hegedus B."/>
            <person name="Baldrian P."/>
            <person name="Stursova M."/>
            <person name="Weitz H."/>
            <person name="Taylor A."/>
            <person name="Grigoriev I.V."/>
            <person name="Nagy L.G."/>
            <person name="Martin F."/>
            <person name="Kauserud H."/>
        </authorList>
    </citation>
    <scope>NUCLEOTIDE SEQUENCE</scope>
    <source>
        <strain evidence="2">CBHHK182m</strain>
    </source>
</reference>
<keyword evidence="3" id="KW-1185">Reference proteome</keyword>
<protein>
    <recommendedName>
        <fullName evidence="4">Fungal N-terminal domain-containing protein</fullName>
    </recommendedName>
</protein>
<sequence length="284" mass="31376">MEAVGAVTTIWTVVQGVKEIAGLVIQVRNALKQVNQNRRDHAEQIQQLLVLLNDVGTTCGGITTEPWGLSDATKKLQTPQGTGLLKLCPTTTSRHAYGWLNDFWRRDSNKEALQRVKASATDFLVRFQTCSNIRIERKISENSDKLDQLLSQDRNGSSPTFEFPSDTRYEPRSTKNYLIGQLEKLSKSLRSSQPPFQRISSPAHPDHLASITHRPGLTDTANGLHHAIVKTKRILELYNTDSAGDSAHSLDDLSIALMDVGLADEASQLSGFSVRIYGNIPGSK</sequence>
<feature type="region of interest" description="Disordered" evidence="1">
    <location>
        <begin position="148"/>
        <end position="169"/>
    </location>
</feature>
<feature type="compositionally biased region" description="Polar residues" evidence="1">
    <location>
        <begin position="149"/>
        <end position="160"/>
    </location>
</feature>
<dbReference type="AlphaFoldDB" id="A0AAD7J516"/>
<gene>
    <name evidence="2" type="ORF">B0H16DRAFT_1722426</name>
</gene>
<evidence type="ECO:0000256" key="1">
    <source>
        <dbReference type="SAM" id="MobiDB-lite"/>
    </source>
</evidence>